<evidence type="ECO:0000313" key="2">
    <source>
        <dbReference type="EMBL" id="KRX13578.1"/>
    </source>
</evidence>
<keyword evidence="3" id="KW-1185">Reference proteome</keyword>
<organism evidence="2 3">
    <name type="scientific">Trichinella nelsoni</name>
    <dbReference type="NCBI Taxonomy" id="6336"/>
    <lineage>
        <taxon>Eukaryota</taxon>
        <taxon>Metazoa</taxon>
        <taxon>Ecdysozoa</taxon>
        <taxon>Nematoda</taxon>
        <taxon>Enoplea</taxon>
        <taxon>Dorylaimia</taxon>
        <taxon>Trichinellida</taxon>
        <taxon>Trichinellidae</taxon>
        <taxon>Trichinella</taxon>
    </lineage>
</organism>
<dbReference type="AlphaFoldDB" id="A0A0V0RH09"/>
<feature type="transmembrane region" description="Helical" evidence="1">
    <location>
        <begin position="22"/>
        <end position="37"/>
    </location>
</feature>
<accession>A0A0V0RH09</accession>
<sequence length="75" mass="8965">MQSRQRKRHASWSLSRSSTCRYIFWMLVCTAILYCSLKRSRITRQRSGMLRDVEEALCFTELPNLDDHLLRRSIS</sequence>
<keyword evidence="1" id="KW-0812">Transmembrane</keyword>
<comment type="caution">
    <text evidence="2">The sequence shown here is derived from an EMBL/GenBank/DDBJ whole genome shotgun (WGS) entry which is preliminary data.</text>
</comment>
<dbReference type="EMBL" id="JYDL01000193">
    <property type="protein sequence ID" value="KRX13578.1"/>
    <property type="molecule type" value="Genomic_DNA"/>
</dbReference>
<proteinExistence type="predicted"/>
<reference evidence="2 3" key="1">
    <citation type="submission" date="2015-01" db="EMBL/GenBank/DDBJ databases">
        <title>Evolution of Trichinella species and genotypes.</title>
        <authorList>
            <person name="Korhonen P.K."/>
            <person name="Edoardo P."/>
            <person name="Giuseppe L.R."/>
            <person name="Gasser R.B."/>
        </authorList>
    </citation>
    <scope>NUCLEOTIDE SEQUENCE [LARGE SCALE GENOMIC DNA]</scope>
    <source>
        <strain evidence="2">ISS37</strain>
    </source>
</reference>
<dbReference type="Proteomes" id="UP000054630">
    <property type="component" value="Unassembled WGS sequence"/>
</dbReference>
<evidence type="ECO:0000256" key="1">
    <source>
        <dbReference type="SAM" id="Phobius"/>
    </source>
</evidence>
<keyword evidence="1" id="KW-1133">Transmembrane helix</keyword>
<protein>
    <submittedName>
        <fullName evidence="2">Uncharacterized protein</fullName>
    </submittedName>
</protein>
<gene>
    <name evidence="2" type="ORF">T07_5265</name>
</gene>
<evidence type="ECO:0000313" key="3">
    <source>
        <dbReference type="Proteomes" id="UP000054630"/>
    </source>
</evidence>
<keyword evidence="1" id="KW-0472">Membrane</keyword>
<name>A0A0V0RH09_9BILA</name>